<dbReference type="RefSeq" id="XP_056055111.1">
    <property type="nucleotide sequence ID" value="XM_056198133.1"/>
</dbReference>
<proteinExistence type="predicted"/>
<dbReference type="AlphaFoldDB" id="A0A9W8UME6"/>
<reference evidence="2" key="1">
    <citation type="journal article" date="2023" name="Access Microbiol">
        <title>De-novo genome assembly for Akanthomyces muscarius, a biocontrol agent of insect agricultural pests.</title>
        <authorList>
            <person name="Erdos Z."/>
            <person name="Studholme D.J."/>
            <person name="Raymond B."/>
            <person name="Sharma M."/>
        </authorList>
    </citation>
    <scope>NUCLEOTIDE SEQUENCE</scope>
    <source>
        <strain evidence="2">Ve6</strain>
    </source>
</reference>
<evidence type="ECO:0000313" key="2">
    <source>
        <dbReference type="EMBL" id="KAJ4154987.1"/>
    </source>
</evidence>
<keyword evidence="3" id="KW-1185">Reference proteome</keyword>
<gene>
    <name evidence="2" type="ORF">LMH87_000257</name>
</gene>
<sequence>MASLDMPDAPAGLFTLPWEVRRPIIVQVLPHGRAKLPCFDDKLIKSRVRLRNCFDGAYPGITNFYVSRRRNRCFHGHGLRATNRQLRRETALVIDEELKSGRMDVPFVLDIMLVRDIGVFPSWMSFPYRPEHIQQLTVNIRIVRPGTISIPDEWAEMARYEDNSDSCSLSTSWHLLLGITYYAFGCFSVKQDPALPRVDPAGQQATRQDALLADRENARVAEVQTAGPLGGKKKTKPGTTQPGETKQGKGRQPDVRFPKKKNPKWVHPDFVNHRSDTFDAYRLPSASYVTDELVIGFAKFECDVDNKPIPLPPKAKGFCISPWTPIPPGTFEARKESRFYQEGCIQFSRDLFQDYSSKGLDFSETEEELHLIFDGTYTSYQVYCALVSAIYRMASPEVFTSELAPYLQLLAHSTGAISTDGPLVGERGLISQSPLEWTYTEDGWGADRQDFKIEAIERNLAKELARDVPDEEHLVQLRILQARYNHGWILPEA</sequence>
<dbReference type="KEGG" id="amus:LMH87_000257"/>
<accession>A0A9W8UME6</accession>
<feature type="region of interest" description="Disordered" evidence="1">
    <location>
        <begin position="222"/>
        <end position="268"/>
    </location>
</feature>
<protein>
    <submittedName>
        <fullName evidence="2">Uncharacterized protein</fullName>
    </submittedName>
</protein>
<organism evidence="2 3">
    <name type="scientific">Akanthomyces muscarius</name>
    <name type="common">Entomopathogenic fungus</name>
    <name type="synonym">Lecanicillium muscarium</name>
    <dbReference type="NCBI Taxonomy" id="2231603"/>
    <lineage>
        <taxon>Eukaryota</taxon>
        <taxon>Fungi</taxon>
        <taxon>Dikarya</taxon>
        <taxon>Ascomycota</taxon>
        <taxon>Pezizomycotina</taxon>
        <taxon>Sordariomycetes</taxon>
        <taxon>Hypocreomycetidae</taxon>
        <taxon>Hypocreales</taxon>
        <taxon>Cordycipitaceae</taxon>
        <taxon>Akanthomyces</taxon>
    </lineage>
</organism>
<dbReference type="EMBL" id="JAJHUN010000007">
    <property type="protein sequence ID" value="KAJ4154987.1"/>
    <property type="molecule type" value="Genomic_DNA"/>
</dbReference>
<evidence type="ECO:0000313" key="3">
    <source>
        <dbReference type="Proteomes" id="UP001144673"/>
    </source>
</evidence>
<evidence type="ECO:0000256" key="1">
    <source>
        <dbReference type="SAM" id="MobiDB-lite"/>
    </source>
</evidence>
<comment type="caution">
    <text evidence="2">The sequence shown here is derived from an EMBL/GenBank/DDBJ whole genome shotgun (WGS) entry which is preliminary data.</text>
</comment>
<dbReference type="GeneID" id="80887416"/>
<dbReference type="Proteomes" id="UP001144673">
    <property type="component" value="Chromosome 6"/>
</dbReference>
<name>A0A9W8UME6_AKAMU</name>